<sequence>MSASYETIADYITTGNWEDQNAQPHSFDTSGSNVLTVDVSGLDAGAQALARRALDAWETVADIRFSESGDAQITFTDTETGAITYSSWTVPGGDVAFAEVNVPGSWVDRYGSGQDSYAQQVYIHEIGHALGLGHVGLYDTSATHAEDARFENDSWHVSVMSYFSQTDSPLADGDKAYAMTPMMADILAIQDLYGASTVSAGDTVYGTDGTTGYLNGVFRAMAADNTNPMTLTLHDTGGTDTLDLSFSGAGDRIDLGSGSFSTVGGVNGALGIAGDTVIENAIGGEGGDAITGNAVGNLILSRGGDDTLRGGAGDDTLYGGTGEDQVYGGAGDDELGGAAGHDIVYGGTGNDTIYAGTGDDVIGGAEGADDHWAGAGHDTVYAASGDDRVGGGLGDDELWAGTGADSVYGADGADRAGGGSGADALYGGAGEDSLYGVDGDDLLGAGDGNDEAWGGDGADTLNGGDGADSIYGGDGSDVLDGGAGNDILSGGSDGAADVFVFAAGGGSDTITDFGIGDALRLDADLWSGGLDADAVVGRFASVQDGDVVFAFDGGERLELRGVGGTDGLADDLLFT</sequence>
<evidence type="ECO:0000256" key="1">
    <source>
        <dbReference type="ARBA" id="ARBA00001913"/>
    </source>
</evidence>
<evidence type="ECO:0000259" key="14">
    <source>
        <dbReference type="SMART" id="SM00235"/>
    </source>
</evidence>
<dbReference type="GO" id="GO:0005615">
    <property type="term" value="C:extracellular space"/>
    <property type="evidence" value="ECO:0007669"/>
    <property type="project" value="InterPro"/>
</dbReference>
<keyword evidence="16" id="KW-1185">Reference proteome</keyword>
<evidence type="ECO:0000256" key="9">
    <source>
        <dbReference type="ARBA" id="ARBA00022737"/>
    </source>
</evidence>
<dbReference type="RefSeq" id="WP_092696107.1">
    <property type="nucleotide sequence ID" value="NZ_FOGU01000015.1"/>
</dbReference>
<keyword evidence="6" id="KW-0800">Toxin</keyword>
<dbReference type="GO" id="GO:0008270">
    <property type="term" value="F:zinc ion binding"/>
    <property type="evidence" value="ECO:0007669"/>
    <property type="project" value="InterPro"/>
</dbReference>
<dbReference type="InterPro" id="IPR001343">
    <property type="entry name" value="Hemolysn_Ca-bd"/>
</dbReference>
<gene>
    <name evidence="15" type="ORF">SAMN04490244_11516</name>
</gene>
<dbReference type="EMBL" id="FOGU01000015">
    <property type="protein sequence ID" value="SES39126.1"/>
    <property type="molecule type" value="Genomic_DNA"/>
</dbReference>
<dbReference type="AlphaFoldDB" id="A0A1H9WYZ4"/>
<evidence type="ECO:0000256" key="11">
    <source>
        <dbReference type="ARBA" id="ARBA00022833"/>
    </source>
</evidence>
<dbReference type="OrthoDB" id="733404at2"/>
<evidence type="ECO:0000256" key="2">
    <source>
        <dbReference type="ARBA" id="ARBA00004370"/>
    </source>
</evidence>
<evidence type="ECO:0000313" key="15">
    <source>
        <dbReference type="EMBL" id="SES39126.1"/>
    </source>
</evidence>
<dbReference type="PANTHER" id="PTHR38340:SF1">
    <property type="entry name" value="S-LAYER PROTEIN"/>
    <property type="match status" value="1"/>
</dbReference>
<dbReference type="SUPFAM" id="SSF55486">
    <property type="entry name" value="Metalloproteases ('zincins'), catalytic domain"/>
    <property type="match status" value="1"/>
</dbReference>
<reference evidence="15 16" key="1">
    <citation type="submission" date="2016-10" db="EMBL/GenBank/DDBJ databases">
        <authorList>
            <person name="de Groot N.N."/>
        </authorList>
    </citation>
    <scope>NUCLEOTIDE SEQUENCE [LARGE SCALE GENOMIC DNA]</scope>
    <source>
        <strain evidence="15 16">DSM 23042</strain>
    </source>
</reference>
<dbReference type="InterPro" id="IPR003995">
    <property type="entry name" value="RTX_toxin_determinant-A"/>
</dbReference>
<dbReference type="PROSITE" id="PS00330">
    <property type="entry name" value="HEMOLYSIN_CALCIUM"/>
    <property type="match status" value="3"/>
</dbReference>
<comment type="similarity">
    <text evidence="4">Belongs to the peptidase M10B family.</text>
</comment>
<feature type="domain" description="Peptidase metallopeptidase" evidence="14">
    <location>
        <begin position="24"/>
        <end position="165"/>
    </location>
</feature>
<dbReference type="InterPro" id="IPR034033">
    <property type="entry name" value="Serralysin-like"/>
</dbReference>
<dbReference type="PRINTS" id="PR00313">
    <property type="entry name" value="CABNDNGRPT"/>
</dbReference>
<dbReference type="CDD" id="cd04277">
    <property type="entry name" value="ZnMc_serralysin_like"/>
    <property type="match status" value="1"/>
</dbReference>
<evidence type="ECO:0000256" key="6">
    <source>
        <dbReference type="ARBA" id="ARBA00022656"/>
    </source>
</evidence>
<dbReference type="Pfam" id="PF08548">
    <property type="entry name" value="Peptidase_M10_C"/>
    <property type="match status" value="1"/>
</dbReference>
<dbReference type="Pfam" id="PF00353">
    <property type="entry name" value="HemolysinCabind"/>
    <property type="match status" value="4"/>
</dbReference>
<keyword evidence="5" id="KW-0964">Secreted</keyword>
<dbReference type="InterPro" id="IPR001818">
    <property type="entry name" value="Pept_M10_metallopeptidase"/>
</dbReference>
<evidence type="ECO:0000256" key="8">
    <source>
        <dbReference type="ARBA" id="ARBA00022723"/>
    </source>
</evidence>
<evidence type="ECO:0000313" key="16">
    <source>
        <dbReference type="Proteomes" id="UP000198885"/>
    </source>
</evidence>
<dbReference type="GO" id="GO:0031012">
    <property type="term" value="C:extracellular matrix"/>
    <property type="evidence" value="ECO:0007669"/>
    <property type="project" value="InterPro"/>
</dbReference>
<evidence type="ECO:0000256" key="10">
    <source>
        <dbReference type="ARBA" id="ARBA00022801"/>
    </source>
</evidence>
<dbReference type="Gene3D" id="2.150.10.10">
    <property type="entry name" value="Serralysin-like metalloprotease, C-terminal"/>
    <property type="match status" value="4"/>
</dbReference>
<keyword evidence="10" id="KW-0378">Hydrolase</keyword>
<dbReference type="InterPro" id="IPR011049">
    <property type="entry name" value="Serralysin-like_metalloprot_C"/>
</dbReference>
<dbReference type="InterPro" id="IPR013858">
    <property type="entry name" value="Peptidase_M10B_C"/>
</dbReference>
<dbReference type="PANTHER" id="PTHR38340">
    <property type="entry name" value="S-LAYER PROTEIN"/>
    <property type="match status" value="1"/>
</dbReference>
<keyword evidence="8" id="KW-0479">Metal-binding</keyword>
<dbReference type="GO" id="GO:0090729">
    <property type="term" value="F:toxin activity"/>
    <property type="evidence" value="ECO:0007669"/>
    <property type="project" value="UniProtKB-KW"/>
</dbReference>
<evidence type="ECO:0000256" key="3">
    <source>
        <dbReference type="ARBA" id="ARBA00004613"/>
    </source>
</evidence>
<dbReference type="Pfam" id="PF00413">
    <property type="entry name" value="Peptidase_M10"/>
    <property type="match status" value="1"/>
</dbReference>
<dbReference type="GO" id="GO:0004222">
    <property type="term" value="F:metalloendopeptidase activity"/>
    <property type="evidence" value="ECO:0007669"/>
    <property type="project" value="InterPro"/>
</dbReference>
<keyword evidence="9" id="KW-0677">Repeat</keyword>
<dbReference type="GO" id="GO:0006508">
    <property type="term" value="P:proteolysis"/>
    <property type="evidence" value="ECO:0007669"/>
    <property type="project" value="UniProtKB-KW"/>
</dbReference>
<dbReference type="STRING" id="641238.SAMN04490244_11516"/>
<evidence type="ECO:0000256" key="13">
    <source>
        <dbReference type="ARBA" id="ARBA00023136"/>
    </source>
</evidence>
<comment type="cofactor">
    <cofactor evidence="1">
        <name>Ca(2+)</name>
        <dbReference type="ChEBI" id="CHEBI:29108"/>
    </cofactor>
</comment>
<dbReference type="GO" id="GO:0016020">
    <property type="term" value="C:membrane"/>
    <property type="evidence" value="ECO:0007669"/>
    <property type="project" value="UniProtKB-SubCell"/>
</dbReference>
<keyword evidence="7" id="KW-0645">Protease</keyword>
<dbReference type="InterPro" id="IPR050557">
    <property type="entry name" value="RTX_toxin/Mannuronan_C5-epim"/>
</dbReference>
<evidence type="ECO:0000256" key="7">
    <source>
        <dbReference type="ARBA" id="ARBA00022670"/>
    </source>
</evidence>
<evidence type="ECO:0000256" key="12">
    <source>
        <dbReference type="ARBA" id="ARBA00023026"/>
    </source>
</evidence>
<name>A0A1H9WYZ4_9RHOB</name>
<dbReference type="GO" id="GO:0005509">
    <property type="term" value="F:calcium ion binding"/>
    <property type="evidence" value="ECO:0007669"/>
    <property type="project" value="InterPro"/>
</dbReference>
<proteinExistence type="inferred from homology"/>
<dbReference type="SMART" id="SM00235">
    <property type="entry name" value="ZnMc"/>
    <property type="match status" value="1"/>
</dbReference>
<dbReference type="Proteomes" id="UP000198885">
    <property type="component" value="Unassembled WGS sequence"/>
</dbReference>
<dbReference type="InterPro" id="IPR024079">
    <property type="entry name" value="MetalloPept_cat_dom_sf"/>
</dbReference>
<evidence type="ECO:0000256" key="4">
    <source>
        <dbReference type="ARBA" id="ARBA00009490"/>
    </source>
</evidence>
<keyword evidence="13" id="KW-0472">Membrane</keyword>
<dbReference type="PRINTS" id="PR01488">
    <property type="entry name" value="RTXTOXINA"/>
</dbReference>
<accession>A0A1H9WYZ4</accession>
<dbReference type="Gene3D" id="3.40.390.10">
    <property type="entry name" value="Collagenase (Catalytic Domain)"/>
    <property type="match status" value="1"/>
</dbReference>
<dbReference type="SUPFAM" id="SSF51120">
    <property type="entry name" value="beta-Roll"/>
    <property type="match status" value="2"/>
</dbReference>
<protein>
    <submittedName>
        <fullName evidence="15">Serralysin</fullName>
    </submittedName>
</protein>
<dbReference type="InterPro" id="IPR006026">
    <property type="entry name" value="Peptidase_Metallo"/>
</dbReference>
<keyword evidence="11" id="KW-0862">Zinc</keyword>
<comment type="subcellular location">
    <subcellularLocation>
        <location evidence="2">Membrane</location>
    </subcellularLocation>
    <subcellularLocation>
        <location evidence="3">Secreted</location>
    </subcellularLocation>
</comment>
<evidence type="ECO:0000256" key="5">
    <source>
        <dbReference type="ARBA" id="ARBA00022525"/>
    </source>
</evidence>
<keyword evidence="12" id="KW-0843">Virulence</keyword>
<organism evidence="15 16">
    <name type="scientific">Tranquillimonas rosea</name>
    <dbReference type="NCBI Taxonomy" id="641238"/>
    <lineage>
        <taxon>Bacteria</taxon>
        <taxon>Pseudomonadati</taxon>
        <taxon>Pseudomonadota</taxon>
        <taxon>Alphaproteobacteria</taxon>
        <taxon>Rhodobacterales</taxon>
        <taxon>Roseobacteraceae</taxon>
        <taxon>Tranquillimonas</taxon>
    </lineage>
</organism>
<dbReference type="InterPro" id="IPR018511">
    <property type="entry name" value="Hemolysin-typ_Ca-bd_CS"/>
</dbReference>